<dbReference type="EMBL" id="VYQE01000006">
    <property type="protein sequence ID" value="KAA9005636.1"/>
    <property type="molecule type" value="Genomic_DNA"/>
</dbReference>
<protein>
    <submittedName>
        <fullName evidence="2">Uncharacterized protein</fullName>
    </submittedName>
</protein>
<accession>A0A5J5GBW3</accession>
<feature type="region of interest" description="Disordered" evidence="1">
    <location>
        <begin position="95"/>
        <end position="140"/>
    </location>
</feature>
<keyword evidence="3" id="KW-1185">Reference proteome</keyword>
<comment type="caution">
    <text evidence="2">The sequence shown here is derived from an EMBL/GenBank/DDBJ whole genome shotgun (WGS) entry which is preliminary data.</text>
</comment>
<dbReference type="Proteomes" id="UP000326554">
    <property type="component" value="Unassembled WGS sequence"/>
</dbReference>
<evidence type="ECO:0000313" key="2">
    <source>
        <dbReference type="EMBL" id="KAA9005636.1"/>
    </source>
</evidence>
<sequence length="140" mass="14782">MEISLRPAQVAPSFVADARPTADTAALVRDPQPDLPLPLPPGQGQHAATLRASLVVTTPEEARGTEGARRHSAIDPMQRTLKPYGVTMLPDEAARRAAAEQAQAVSRAASDAAATEARAEDESRRADDAKPMPTGQRPIS</sequence>
<evidence type="ECO:0000313" key="3">
    <source>
        <dbReference type="Proteomes" id="UP000326554"/>
    </source>
</evidence>
<reference evidence="2 3" key="1">
    <citation type="submission" date="2019-09" db="EMBL/GenBank/DDBJ databases">
        <authorList>
            <person name="Park J.-S."/>
            <person name="Choi H.-J."/>
        </authorList>
    </citation>
    <scope>NUCLEOTIDE SEQUENCE [LARGE SCALE GENOMIC DNA]</scope>
    <source>
        <strain evidence="2 3">176SS1-4</strain>
    </source>
</reference>
<name>A0A5J5GBW3_9RHOB</name>
<gene>
    <name evidence="2" type="ORF">F3S47_17175</name>
</gene>
<proteinExistence type="predicted"/>
<organism evidence="2 3">
    <name type="scientific">Histidinibacterium aquaticum</name>
    <dbReference type="NCBI Taxonomy" id="2613962"/>
    <lineage>
        <taxon>Bacteria</taxon>
        <taxon>Pseudomonadati</taxon>
        <taxon>Pseudomonadota</taxon>
        <taxon>Alphaproteobacteria</taxon>
        <taxon>Rhodobacterales</taxon>
        <taxon>Paracoccaceae</taxon>
        <taxon>Histidinibacterium</taxon>
    </lineage>
</organism>
<evidence type="ECO:0000256" key="1">
    <source>
        <dbReference type="SAM" id="MobiDB-lite"/>
    </source>
</evidence>
<feature type="compositionally biased region" description="Low complexity" evidence="1">
    <location>
        <begin position="99"/>
        <end position="116"/>
    </location>
</feature>
<feature type="compositionally biased region" description="Basic and acidic residues" evidence="1">
    <location>
        <begin position="117"/>
        <end position="130"/>
    </location>
</feature>
<dbReference type="RefSeq" id="WP_150446542.1">
    <property type="nucleotide sequence ID" value="NZ_VYQE01000006.1"/>
</dbReference>
<dbReference type="AlphaFoldDB" id="A0A5J5GBW3"/>